<dbReference type="SUPFAM" id="SSF55383">
    <property type="entry name" value="Copper amine oxidase, domain N"/>
    <property type="match status" value="1"/>
</dbReference>
<comment type="caution">
    <text evidence="4">The sequence shown here is derived from an EMBL/GenBank/DDBJ whole genome shotgun (WGS) entry which is preliminary data.</text>
</comment>
<sequence length="826" mass="89277">MKKVLFTAAALLTLATLSPSQGTPLPARAEAADTYAEGLSGGDIRITLFGQPFPTESPPFLSDGAALVPLRNIAEALGTEVSWDETTRSVSLSKGASTIKLFLDSREAVKNGQPLQLAAAPRLIGGTTMVPLRFIGEAFDTLVTWDADTRTAAIDHLQSLPTVGSFDKMKAMLEQSGKLNGQLGFDASAAVAREGVAPVPSAEKSAASSKGATESPRAPVSSTMKQKTEASVTDHSTTNAQVEGVDESDVIKTDGTYLYQVNQGRIFITQAVPADRMEIKSVIHFDDSPFRPQELYVDDRYLIVIGATSRNTKEFDAIPASSAKRMIAPIPAAPSTVKAIIYDIADKTAPKQLREVELDGDYVSSRKIGPALYLVTNKYNGYPYSTKVGSGAGTTEEAKAYAPVYADSAVPGGSIAIDYPEIRYFPQSPESNYMLVGGINLDRPDQPAHVTAYLGSGQNVYASGDNLYVAVGKMKQLDKPSVNTGAPATPGADALMKSKIAPPSYETNTAVYKFRLEQGKTTFVTQGEVPGTVLNQYSMDEHNGIFRIATTNGEMWRTDENTSKNNVYTLDEALKPLGKLEGIAPGERIYSVRFMGNRAYMVTFKNTDPLFAIDLANPAAPTVLGALKIPGYSDYLHPYDDTHLIGFGKDTVEMPLKGDPNDPNRTVAYYQGMKLSLFDVTDVSSPVELFKETIGDRGTESELLHNPKALLFSKERGLLAFPVTVMEVPNKAANNQDAITAYGQFKFQGAYVYDLDLTNGFRLKTPITHMTADDRLKSGNVPYNSVRNVERIVYIGDTLYTLSKGLVKANDIATLQEKGSLTIPNR</sequence>
<dbReference type="InterPro" id="IPR012854">
    <property type="entry name" value="Cu_amine_oxidase-like_N"/>
</dbReference>
<name>A0ABV5W160_9BACL</name>
<proteinExistence type="predicted"/>
<feature type="signal peptide" evidence="2">
    <location>
        <begin position="1"/>
        <end position="22"/>
    </location>
</feature>
<organism evidence="4 5">
    <name type="scientific">Paenibacillus hodogayensis</name>
    <dbReference type="NCBI Taxonomy" id="279208"/>
    <lineage>
        <taxon>Bacteria</taxon>
        <taxon>Bacillati</taxon>
        <taxon>Bacillota</taxon>
        <taxon>Bacilli</taxon>
        <taxon>Bacillales</taxon>
        <taxon>Paenibacillaceae</taxon>
        <taxon>Paenibacillus</taxon>
    </lineage>
</organism>
<feature type="compositionally biased region" description="Low complexity" evidence="1">
    <location>
        <begin position="200"/>
        <end position="215"/>
    </location>
</feature>
<dbReference type="Pfam" id="PF07833">
    <property type="entry name" value="Cu_amine_oxidN1"/>
    <property type="match status" value="1"/>
</dbReference>
<gene>
    <name evidence="4" type="ORF">ACFFNY_22265</name>
</gene>
<accession>A0ABV5W160</accession>
<feature type="chain" id="PRO_5047302256" evidence="2">
    <location>
        <begin position="23"/>
        <end position="826"/>
    </location>
</feature>
<dbReference type="Pfam" id="PF09826">
    <property type="entry name" value="Beta_propel"/>
    <property type="match status" value="1"/>
</dbReference>
<keyword evidence="5" id="KW-1185">Reference proteome</keyword>
<evidence type="ECO:0000313" key="5">
    <source>
        <dbReference type="Proteomes" id="UP001589619"/>
    </source>
</evidence>
<protein>
    <submittedName>
        <fullName evidence="4">Beta-propeller domain-containing protein</fullName>
    </submittedName>
</protein>
<feature type="domain" description="Copper amine oxidase-like N-terminal" evidence="3">
    <location>
        <begin position="50"/>
        <end position="154"/>
    </location>
</feature>
<dbReference type="InterPro" id="IPR036582">
    <property type="entry name" value="Mao_N_sf"/>
</dbReference>
<dbReference type="EMBL" id="JBHMAG010000014">
    <property type="protein sequence ID" value="MFB9754304.1"/>
    <property type="molecule type" value="Genomic_DNA"/>
</dbReference>
<dbReference type="InterPro" id="IPR019198">
    <property type="entry name" value="Beta_propeller_containing"/>
</dbReference>
<evidence type="ECO:0000256" key="2">
    <source>
        <dbReference type="SAM" id="SignalP"/>
    </source>
</evidence>
<dbReference type="RefSeq" id="WP_344913824.1">
    <property type="nucleotide sequence ID" value="NZ_BAAAYO010000013.1"/>
</dbReference>
<feature type="compositionally biased region" description="Polar residues" evidence="1">
    <location>
        <begin position="220"/>
        <end position="241"/>
    </location>
</feature>
<evidence type="ECO:0000256" key="1">
    <source>
        <dbReference type="SAM" id="MobiDB-lite"/>
    </source>
</evidence>
<dbReference type="Gene3D" id="3.30.457.10">
    <property type="entry name" value="Copper amine oxidase-like, N-terminal domain"/>
    <property type="match status" value="1"/>
</dbReference>
<dbReference type="Proteomes" id="UP001589619">
    <property type="component" value="Unassembled WGS sequence"/>
</dbReference>
<keyword evidence="2" id="KW-0732">Signal</keyword>
<feature type="region of interest" description="Disordered" evidence="1">
    <location>
        <begin position="200"/>
        <end position="245"/>
    </location>
</feature>
<evidence type="ECO:0000259" key="3">
    <source>
        <dbReference type="Pfam" id="PF07833"/>
    </source>
</evidence>
<reference evidence="4 5" key="1">
    <citation type="submission" date="2024-09" db="EMBL/GenBank/DDBJ databases">
        <authorList>
            <person name="Sun Q."/>
            <person name="Mori K."/>
        </authorList>
    </citation>
    <scope>NUCLEOTIDE SEQUENCE [LARGE SCALE GENOMIC DNA]</scope>
    <source>
        <strain evidence="4 5">JCM 12520</strain>
    </source>
</reference>
<evidence type="ECO:0000313" key="4">
    <source>
        <dbReference type="EMBL" id="MFB9754304.1"/>
    </source>
</evidence>